<dbReference type="InterPro" id="IPR002539">
    <property type="entry name" value="MaoC-like_dom"/>
</dbReference>
<feature type="domain" description="Aldehyde dehydrogenase" evidence="2">
    <location>
        <begin position="40"/>
        <end position="497"/>
    </location>
</feature>
<proteinExistence type="predicted"/>
<dbReference type="Gene3D" id="3.10.129.10">
    <property type="entry name" value="Hotdog Thioesterase"/>
    <property type="match status" value="1"/>
</dbReference>
<dbReference type="EMBL" id="NOXU01000018">
    <property type="protein sequence ID" value="OYQ37069.1"/>
    <property type="molecule type" value="Genomic_DNA"/>
</dbReference>
<dbReference type="AlphaFoldDB" id="A0A255Z6L1"/>
<dbReference type="Pfam" id="PF01575">
    <property type="entry name" value="MaoC_dehydratas"/>
    <property type="match status" value="1"/>
</dbReference>
<dbReference type="InterPro" id="IPR016162">
    <property type="entry name" value="Ald_DH_N"/>
</dbReference>
<evidence type="ECO:0000259" key="3">
    <source>
        <dbReference type="Pfam" id="PF01575"/>
    </source>
</evidence>
<dbReference type="InterPro" id="IPR015590">
    <property type="entry name" value="Aldehyde_DH_dom"/>
</dbReference>
<keyword evidence="5" id="KW-1185">Reference proteome</keyword>
<evidence type="ECO:0000313" key="5">
    <source>
        <dbReference type="Proteomes" id="UP000216998"/>
    </source>
</evidence>
<evidence type="ECO:0000259" key="2">
    <source>
        <dbReference type="Pfam" id="PF00171"/>
    </source>
</evidence>
<reference evidence="4 5" key="1">
    <citation type="submission" date="2017-07" db="EMBL/GenBank/DDBJ databases">
        <title>Niveispirillum cyanobacteriorum sp. nov., isolated from cyanobacterial aggregates in a eutrophic lake.</title>
        <authorList>
            <person name="Cai H."/>
        </authorList>
    </citation>
    <scope>NUCLEOTIDE SEQUENCE [LARGE SCALE GENOMIC DNA]</scope>
    <source>
        <strain evidence="5">TH1-14</strain>
    </source>
</reference>
<protein>
    <submittedName>
        <fullName evidence="4">Phenylacetic acid degradation bifunctional protein PaaZ</fullName>
    </submittedName>
</protein>
<dbReference type="Pfam" id="PF00171">
    <property type="entry name" value="Aldedh"/>
    <property type="match status" value="1"/>
</dbReference>
<dbReference type="SUPFAM" id="SSF54637">
    <property type="entry name" value="Thioesterase/thiol ester dehydrase-isomerase"/>
    <property type="match status" value="1"/>
</dbReference>
<dbReference type="NCBIfam" id="NF008868">
    <property type="entry name" value="PRK11903.1"/>
    <property type="match status" value="1"/>
</dbReference>
<keyword evidence="1" id="KW-0560">Oxidoreductase</keyword>
<dbReference type="NCBIfam" id="TIGR02278">
    <property type="entry name" value="PaaN-DH"/>
    <property type="match status" value="1"/>
</dbReference>
<name>A0A255Z6L1_9PROT</name>
<dbReference type="OrthoDB" id="9759612at2"/>
<dbReference type="InterPro" id="IPR016163">
    <property type="entry name" value="Ald_DH_C"/>
</dbReference>
<dbReference type="PANTHER" id="PTHR43111">
    <property type="entry name" value="ALDEHYDE DEHYDROGENASE B-RELATED"/>
    <property type="match status" value="1"/>
</dbReference>
<evidence type="ECO:0000256" key="1">
    <source>
        <dbReference type="ARBA" id="ARBA00023002"/>
    </source>
</evidence>
<evidence type="ECO:0000313" key="4">
    <source>
        <dbReference type="EMBL" id="OYQ37069.1"/>
    </source>
</evidence>
<dbReference type="Gene3D" id="3.40.309.10">
    <property type="entry name" value="Aldehyde Dehydrogenase, Chain A, domain 2"/>
    <property type="match status" value="1"/>
</dbReference>
<dbReference type="SUPFAM" id="SSF53720">
    <property type="entry name" value="ALDH-like"/>
    <property type="match status" value="1"/>
</dbReference>
<accession>A0A255Z6L1</accession>
<organism evidence="4 5">
    <name type="scientific">Niveispirillum lacus</name>
    <dbReference type="NCBI Taxonomy" id="1981099"/>
    <lineage>
        <taxon>Bacteria</taxon>
        <taxon>Pseudomonadati</taxon>
        <taxon>Pseudomonadota</taxon>
        <taxon>Alphaproteobacteria</taxon>
        <taxon>Rhodospirillales</taxon>
        <taxon>Azospirillaceae</taxon>
        <taxon>Niveispirillum</taxon>
    </lineage>
</organism>
<sequence>MSILSNYALDQWVQVQTGLVSIPSALDASTVAQTGSQGLDFASMLQHARSVGGPALRAMTFHERARLLKGLAEAIMARREELYALATHTGATRADNWIDIEGGAGTLFAYASKGRRELPNARILIDGDTEVLSKRGGFIGQHVYMPLQGVAVHINAFNFPVWGMLEKLAPTLLAGVPAIVKPGTATAYVTEAAFRVMIATGLLPAGALQLIVGATGDLFDHLTGQDVVSFTGSAQTAAKLQSHPVIAREGVRFVAERDSLNAAILGPDATTGSPEFALFVKEVVREMTVKAGQKCTAIRRALVPASLIDEVQAALKAALAKVVVGDPAREGVTMGALVGSAQLADVREKIAMLSQEAWMVHGDGEPVVNTDERGAFIAPVLLRTDDPDNADLLHEVEAFGPVATLMPYRDLAHAVTLANRGKGSLALSIVTHDPGVATDLLLGLGSFHGRIHILNRDCARESTGHGSPLPVLVHGGPGRAGGGEEMGGIRGVKHYMQRTALQGSPDMLSAVTGTWLTGSSRREGEVHPFRLRFGELPIGYTKKTAARTITLEDIEHFAQFTGDTFYAHMDEEAAKASPIFGGRVAHGYLILSFAAGLFVDPAPGPVLANYGLESLRFIKPVKPGDSIQAALTAKEKSAKTPEMGEVRWNVAVANQDGELVATYDLLTMNAV</sequence>
<dbReference type="InterPro" id="IPR029069">
    <property type="entry name" value="HotDog_dom_sf"/>
</dbReference>
<dbReference type="CDD" id="cd07128">
    <property type="entry name" value="ALDH_MaoC-N"/>
    <property type="match status" value="1"/>
</dbReference>
<dbReference type="InterPro" id="IPR016161">
    <property type="entry name" value="Ald_DH/histidinol_DH"/>
</dbReference>
<dbReference type="Gene3D" id="3.40.605.10">
    <property type="entry name" value="Aldehyde Dehydrogenase, Chain A, domain 1"/>
    <property type="match status" value="1"/>
</dbReference>
<comment type="caution">
    <text evidence="4">The sequence shown here is derived from an EMBL/GenBank/DDBJ whole genome shotgun (WGS) entry which is preliminary data.</text>
</comment>
<gene>
    <name evidence="4" type="ORF">CHU95_02530</name>
</gene>
<dbReference type="InterPro" id="IPR011966">
    <property type="entry name" value="PaaN-DH"/>
</dbReference>
<dbReference type="GO" id="GO:0016620">
    <property type="term" value="F:oxidoreductase activity, acting on the aldehyde or oxo group of donors, NAD or NADP as acceptor"/>
    <property type="evidence" value="ECO:0007669"/>
    <property type="project" value="InterPro"/>
</dbReference>
<dbReference type="Proteomes" id="UP000216998">
    <property type="component" value="Unassembled WGS sequence"/>
</dbReference>
<dbReference type="RefSeq" id="WP_094453415.1">
    <property type="nucleotide sequence ID" value="NZ_NOXU01000018.1"/>
</dbReference>
<dbReference type="PANTHER" id="PTHR43111:SF1">
    <property type="entry name" value="ALDEHYDE DEHYDROGENASE B-RELATED"/>
    <property type="match status" value="1"/>
</dbReference>
<feature type="domain" description="MaoC-like" evidence="3">
    <location>
        <begin position="543"/>
        <end position="647"/>
    </location>
</feature>